<name>A0A1D1YJE0_9ARAE</name>
<gene>
    <name evidence="7" type="primary">NRAMP1_2</name>
    <name evidence="7" type="ORF">g.164491</name>
</gene>
<evidence type="ECO:0000313" key="7">
    <source>
        <dbReference type="EMBL" id="JAT54756.1"/>
    </source>
</evidence>
<accession>A0A1D1YJE0</accession>
<evidence type="ECO:0000256" key="1">
    <source>
        <dbReference type="ARBA" id="ARBA00004141"/>
    </source>
</evidence>
<evidence type="ECO:0000256" key="3">
    <source>
        <dbReference type="ARBA" id="ARBA00022692"/>
    </source>
</evidence>
<dbReference type="AlphaFoldDB" id="A0A1D1YJE0"/>
<dbReference type="PANTHER" id="PTHR11706">
    <property type="entry name" value="SOLUTE CARRIER PROTEIN FAMILY 11 MEMBER"/>
    <property type="match status" value="1"/>
</dbReference>
<reference evidence="7" key="1">
    <citation type="submission" date="2015-07" db="EMBL/GenBank/DDBJ databases">
        <title>Transcriptome Assembly of Anthurium amnicola.</title>
        <authorList>
            <person name="Suzuki J."/>
        </authorList>
    </citation>
    <scope>NUCLEOTIDE SEQUENCE</scope>
</reference>
<evidence type="ECO:0000256" key="2">
    <source>
        <dbReference type="ARBA" id="ARBA00009965"/>
    </source>
</evidence>
<proteinExistence type="inferred from homology"/>
<feature type="non-terminal residue" evidence="7">
    <location>
        <position position="1"/>
    </location>
</feature>
<evidence type="ECO:0000256" key="6">
    <source>
        <dbReference type="SAM" id="Phobius"/>
    </source>
</evidence>
<feature type="transmembrane region" description="Helical" evidence="6">
    <location>
        <begin position="76"/>
        <end position="97"/>
    </location>
</feature>
<comment type="subcellular location">
    <subcellularLocation>
        <location evidence="1">Membrane</location>
        <topology evidence="1">Multi-pass membrane protein</topology>
    </subcellularLocation>
</comment>
<comment type="similarity">
    <text evidence="2">Belongs to the NRAMP (TC 2.A.55) family.</text>
</comment>
<dbReference type="GO" id="GO:0005886">
    <property type="term" value="C:plasma membrane"/>
    <property type="evidence" value="ECO:0007669"/>
    <property type="project" value="TreeGrafter"/>
</dbReference>
<keyword evidence="3 6" id="KW-0812">Transmembrane</keyword>
<dbReference type="PANTHER" id="PTHR11706:SF54">
    <property type="entry name" value="METAL TRANSPORTER NRAMP1"/>
    <property type="match status" value="1"/>
</dbReference>
<feature type="transmembrane region" description="Helical" evidence="6">
    <location>
        <begin position="35"/>
        <end position="56"/>
    </location>
</feature>
<dbReference type="InterPro" id="IPR001046">
    <property type="entry name" value="NRAMP_fam"/>
</dbReference>
<keyword evidence="4 6" id="KW-1133">Transmembrane helix</keyword>
<dbReference type="Pfam" id="PF01566">
    <property type="entry name" value="Nramp"/>
    <property type="match status" value="1"/>
</dbReference>
<evidence type="ECO:0000256" key="4">
    <source>
        <dbReference type="ARBA" id="ARBA00022989"/>
    </source>
</evidence>
<feature type="transmembrane region" description="Helical" evidence="6">
    <location>
        <begin position="12"/>
        <end position="29"/>
    </location>
</feature>
<dbReference type="EMBL" id="GDJX01013180">
    <property type="protein sequence ID" value="JAT54756.1"/>
    <property type="molecule type" value="Transcribed_RNA"/>
</dbReference>
<protein>
    <submittedName>
        <fullName evidence="7">Metal transporter Nramp1</fullName>
    </submittedName>
</protein>
<evidence type="ECO:0000256" key="5">
    <source>
        <dbReference type="ARBA" id="ARBA00023136"/>
    </source>
</evidence>
<feature type="non-terminal residue" evidence="7">
    <location>
        <position position="100"/>
    </location>
</feature>
<dbReference type="GO" id="GO:0015086">
    <property type="term" value="F:cadmium ion transmembrane transporter activity"/>
    <property type="evidence" value="ECO:0007669"/>
    <property type="project" value="TreeGrafter"/>
</dbReference>
<organism evidence="7">
    <name type="scientific">Anthurium amnicola</name>
    <dbReference type="NCBI Taxonomy" id="1678845"/>
    <lineage>
        <taxon>Eukaryota</taxon>
        <taxon>Viridiplantae</taxon>
        <taxon>Streptophyta</taxon>
        <taxon>Embryophyta</taxon>
        <taxon>Tracheophyta</taxon>
        <taxon>Spermatophyta</taxon>
        <taxon>Magnoliopsida</taxon>
        <taxon>Liliopsida</taxon>
        <taxon>Araceae</taxon>
        <taxon>Pothoideae</taxon>
        <taxon>Potheae</taxon>
        <taxon>Anthurium</taxon>
    </lineage>
</organism>
<sequence>EIKLPLWQRNLITRSIAILPSLVVSILAGKSGSTTLIILSSAILSFQLPFALIPLVKFTSSPIKMGDFASSRPVSIFMGILGLVSCIANVYLIYSLFYGS</sequence>
<keyword evidence="5 6" id="KW-0472">Membrane</keyword>
<dbReference type="PRINTS" id="PR00447">
    <property type="entry name" value="NATRESASSCMP"/>
</dbReference>
<dbReference type="GO" id="GO:0005384">
    <property type="term" value="F:manganese ion transmembrane transporter activity"/>
    <property type="evidence" value="ECO:0007669"/>
    <property type="project" value="TreeGrafter"/>
</dbReference>
<dbReference type="GO" id="GO:0034755">
    <property type="term" value="P:iron ion transmembrane transport"/>
    <property type="evidence" value="ECO:0007669"/>
    <property type="project" value="TreeGrafter"/>
</dbReference>